<gene>
    <name evidence="3" type="ORF">FRX48_01617</name>
</gene>
<accession>A0A5M8PZI5</accession>
<evidence type="ECO:0000256" key="1">
    <source>
        <dbReference type="SAM" id="MobiDB-lite"/>
    </source>
</evidence>
<feature type="domain" description="F-box" evidence="2">
    <location>
        <begin position="17"/>
        <end position="66"/>
    </location>
</feature>
<evidence type="ECO:0000313" key="4">
    <source>
        <dbReference type="Proteomes" id="UP000324767"/>
    </source>
</evidence>
<evidence type="ECO:0000259" key="2">
    <source>
        <dbReference type="PROSITE" id="PS50181"/>
    </source>
</evidence>
<dbReference type="InterPro" id="IPR001810">
    <property type="entry name" value="F-box_dom"/>
</dbReference>
<feature type="region of interest" description="Disordered" evidence="1">
    <location>
        <begin position="141"/>
        <end position="169"/>
    </location>
</feature>
<dbReference type="PROSITE" id="PS50181">
    <property type="entry name" value="FBOX"/>
    <property type="match status" value="1"/>
</dbReference>
<dbReference type="SUPFAM" id="SSF81383">
    <property type="entry name" value="F-box domain"/>
    <property type="match status" value="1"/>
</dbReference>
<sequence>MATMHESDVIQYVGSQSAGLSDLPNELLMQVLTSFSTRLLLPWAGVSRRFHDLILRIIHGRLLRAASMKEHKLILECFHPSAKYTEPYLFCDYLGTPGLSDDTEGQGSFYVTTTETGQFGKLGALYSRFRPVKPDAERKIVRPHPAGDVPGHPSTSTIFPDRPEPQSNGETELVTHTVSLDAEELFTQRCAALNLVKIGPRRGVFLSCVNVVEAVTRIWRDWLKERASASERNKALLENAFRKHSETINEGTIVATAGAVGDSDERLLWIGKGQNVAIRVRVKGGKWRQNAPLLLYKDVYPAVSYSMEYEELLVRTTHLLLAVEQSLFEQNNTSDKAMIFGSFATHNAE</sequence>
<reference evidence="3 4" key="1">
    <citation type="submission" date="2019-09" db="EMBL/GenBank/DDBJ databases">
        <title>The hologenome of the rock-dwelling lichen Lasallia pustulata.</title>
        <authorList>
            <person name="Greshake Tzovaras B."/>
            <person name="Segers F."/>
            <person name="Bicker A."/>
            <person name="Dal Grande F."/>
            <person name="Otte J."/>
            <person name="Hankeln T."/>
            <person name="Schmitt I."/>
            <person name="Ebersberger I."/>
        </authorList>
    </citation>
    <scope>NUCLEOTIDE SEQUENCE [LARGE SCALE GENOMIC DNA]</scope>
    <source>
        <strain evidence="3">A1-1</strain>
    </source>
</reference>
<dbReference type="OrthoDB" id="9981546at2759"/>
<evidence type="ECO:0000313" key="3">
    <source>
        <dbReference type="EMBL" id="KAA6414867.1"/>
    </source>
</evidence>
<organism evidence="3 4">
    <name type="scientific">Lasallia pustulata</name>
    <dbReference type="NCBI Taxonomy" id="136370"/>
    <lineage>
        <taxon>Eukaryota</taxon>
        <taxon>Fungi</taxon>
        <taxon>Dikarya</taxon>
        <taxon>Ascomycota</taxon>
        <taxon>Pezizomycotina</taxon>
        <taxon>Lecanoromycetes</taxon>
        <taxon>OSLEUM clade</taxon>
        <taxon>Umbilicariomycetidae</taxon>
        <taxon>Umbilicariales</taxon>
        <taxon>Umbilicariaceae</taxon>
        <taxon>Lasallia</taxon>
    </lineage>
</organism>
<comment type="caution">
    <text evidence="3">The sequence shown here is derived from an EMBL/GenBank/DDBJ whole genome shotgun (WGS) entry which is preliminary data.</text>
</comment>
<dbReference type="EMBL" id="VXIT01000002">
    <property type="protein sequence ID" value="KAA6414867.1"/>
    <property type="molecule type" value="Genomic_DNA"/>
</dbReference>
<name>A0A5M8PZI5_9LECA</name>
<dbReference type="InterPro" id="IPR036047">
    <property type="entry name" value="F-box-like_dom_sf"/>
</dbReference>
<protein>
    <recommendedName>
        <fullName evidence="2">F-box domain-containing protein</fullName>
    </recommendedName>
</protein>
<dbReference type="Proteomes" id="UP000324767">
    <property type="component" value="Unassembled WGS sequence"/>
</dbReference>
<dbReference type="AlphaFoldDB" id="A0A5M8PZI5"/>
<proteinExistence type="predicted"/>